<organism evidence="2 3">
    <name type="scientific">Elasticomyces elasticus</name>
    <dbReference type="NCBI Taxonomy" id="574655"/>
    <lineage>
        <taxon>Eukaryota</taxon>
        <taxon>Fungi</taxon>
        <taxon>Dikarya</taxon>
        <taxon>Ascomycota</taxon>
        <taxon>Pezizomycotina</taxon>
        <taxon>Dothideomycetes</taxon>
        <taxon>Dothideomycetidae</taxon>
        <taxon>Mycosphaerellales</taxon>
        <taxon>Teratosphaeriaceae</taxon>
        <taxon>Elasticomyces</taxon>
    </lineage>
</organism>
<dbReference type="GO" id="GO:0016747">
    <property type="term" value="F:acyltransferase activity, transferring groups other than amino-acyl groups"/>
    <property type="evidence" value="ECO:0007669"/>
    <property type="project" value="InterPro"/>
</dbReference>
<dbReference type="AlphaFoldDB" id="A0AAN7ZT77"/>
<sequence length="233" mass="25525">MCRTLGDKWACDSLQQALDLESSSSYSTPMLAVFCSESELSIHFDFVNRHATYSTWNHPLLVRSSNQMATTNTREIFIKAIGNDVKDLADIVELFKAYAQSLGIDLSFQDFSNELANLPGKYASPSGALLLARNSSNQAAGCVGLRSLSDPGYCEMKRLFVSPQGRGGGLGRMLAEAVVQEAECLGYKAMRLDTLESMSSARALYKSLGFRDVEPYYETPLAGTIFLELTLSP</sequence>
<dbReference type="Proteomes" id="UP001310594">
    <property type="component" value="Unassembled WGS sequence"/>
</dbReference>
<evidence type="ECO:0000313" key="3">
    <source>
        <dbReference type="Proteomes" id="UP001310594"/>
    </source>
</evidence>
<dbReference type="PANTHER" id="PTHR43305:SF1">
    <property type="entry name" value="FAMILY N-ACETYLTRANSFERASE, PUTATIVE (AFU_ORTHOLOGUE AFUA_2G01380)-RELATED"/>
    <property type="match status" value="1"/>
</dbReference>
<dbReference type="Pfam" id="PF00583">
    <property type="entry name" value="Acetyltransf_1"/>
    <property type="match status" value="1"/>
</dbReference>
<dbReference type="PANTHER" id="PTHR43305">
    <property type="entry name" value="FAMILY N-ACETYLTRANSFERASE, PUTATIVE (AFU_ORTHOLOGUE AFUA_2G01380)-RELATED"/>
    <property type="match status" value="1"/>
</dbReference>
<dbReference type="InterPro" id="IPR016181">
    <property type="entry name" value="Acyl_CoA_acyltransferase"/>
</dbReference>
<proteinExistence type="predicted"/>
<evidence type="ECO:0000313" key="2">
    <source>
        <dbReference type="EMBL" id="KAK5696755.1"/>
    </source>
</evidence>
<comment type="caution">
    <text evidence="2">The sequence shown here is derived from an EMBL/GenBank/DDBJ whole genome shotgun (WGS) entry which is preliminary data.</text>
</comment>
<evidence type="ECO:0000259" key="1">
    <source>
        <dbReference type="PROSITE" id="PS51186"/>
    </source>
</evidence>
<dbReference type="PROSITE" id="PS51186">
    <property type="entry name" value="GNAT"/>
    <property type="match status" value="1"/>
</dbReference>
<feature type="domain" description="N-acetyltransferase" evidence="1">
    <location>
        <begin position="71"/>
        <end position="232"/>
    </location>
</feature>
<dbReference type="SUPFAM" id="SSF55729">
    <property type="entry name" value="Acyl-CoA N-acyltransferases (Nat)"/>
    <property type="match status" value="1"/>
</dbReference>
<dbReference type="InterPro" id="IPR000182">
    <property type="entry name" value="GNAT_dom"/>
</dbReference>
<dbReference type="InterPro" id="IPR052777">
    <property type="entry name" value="Acetyltransferase_Enz"/>
</dbReference>
<accession>A0AAN7ZT77</accession>
<protein>
    <recommendedName>
        <fullName evidence="1">N-acetyltransferase domain-containing protein</fullName>
    </recommendedName>
</protein>
<dbReference type="Gene3D" id="3.40.630.30">
    <property type="match status" value="1"/>
</dbReference>
<reference evidence="2" key="1">
    <citation type="submission" date="2023-08" db="EMBL/GenBank/DDBJ databases">
        <title>Black Yeasts Isolated from many extreme environments.</title>
        <authorList>
            <person name="Coleine C."/>
            <person name="Stajich J.E."/>
            <person name="Selbmann L."/>
        </authorList>
    </citation>
    <scope>NUCLEOTIDE SEQUENCE</scope>
    <source>
        <strain evidence="2">CCFEE 5810</strain>
    </source>
</reference>
<gene>
    <name evidence="2" type="ORF">LTR97_008059</name>
</gene>
<name>A0AAN7ZT77_9PEZI</name>
<dbReference type="EMBL" id="JAVRQU010000012">
    <property type="protein sequence ID" value="KAK5696755.1"/>
    <property type="molecule type" value="Genomic_DNA"/>
</dbReference>